<organism evidence="3">
    <name type="scientific">Leptosphaeria maculans (strain JN3 / isolate v23.1.3 / race Av1-4-5-6-7-8)</name>
    <name type="common">Blackleg fungus</name>
    <name type="synonym">Phoma lingam</name>
    <dbReference type="NCBI Taxonomy" id="985895"/>
    <lineage>
        <taxon>Eukaryota</taxon>
        <taxon>Fungi</taxon>
        <taxon>Dikarya</taxon>
        <taxon>Ascomycota</taxon>
        <taxon>Pezizomycotina</taxon>
        <taxon>Dothideomycetes</taxon>
        <taxon>Pleosporomycetidae</taxon>
        <taxon>Pleosporales</taxon>
        <taxon>Pleosporineae</taxon>
        <taxon>Leptosphaeriaceae</taxon>
        <taxon>Plenodomus</taxon>
        <taxon>Plenodomus lingam/Leptosphaeria maculans species complex</taxon>
    </lineage>
</organism>
<gene>
    <name evidence="2" type="ORF">LEMA_P067800.1</name>
</gene>
<dbReference type="VEuPathDB" id="FungiDB:LEMA_P067800.1"/>
<sequence>MSGSFPNRSILIPFMLVLPPAHDSPFLMDQHDAAPKSPSERRMRGKRGKRGKRFMRYNAPAISETGGPKVPRAQTCVIQLHGLMYYKTLPPQPQLKHHRNAFKMRIPRHEYNTQRHTTISCKAPNAVHIHRERSVG</sequence>
<evidence type="ECO:0000313" key="3">
    <source>
        <dbReference type="Proteomes" id="UP000002668"/>
    </source>
</evidence>
<feature type="region of interest" description="Disordered" evidence="1">
    <location>
        <begin position="27"/>
        <end position="69"/>
    </location>
</feature>
<accession>E4ZJ02</accession>
<proteinExistence type="predicted"/>
<dbReference type="Proteomes" id="UP000002668">
    <property type="component" value="Genome"/>
</dbReference>
<dbReference type="InParanoid" id="E4ZJ02"/>
<reference evidence="3" key="1">
    <citation type="journal article" date="2011" name="Nat. Commun.">
        <title>Effector diversification within compartments of the Leptosphaeria maculans genome affected by Repeat-Induced Point mutations.</title>
        <authorList>
            <person name="Rouxel T."/>
            <person name="Grandaubert J."/>
            <person name="Hane J.K."/>
            <person name="Hoede C."/>
            <person name="van de Wouw A.P."/>
            <person name="Couloux A."/>
            <person name="Dominguez V."/>
            <person name="Anthouard V."/>
            <person name="Bally P."/>
            <person name="Bourras S."/>
            <person name="Cozijnsen A.J."/>
            <person name="Ciuffetti L.M."/>
            <person name="Degrave A."/>
            <person name="Dilmaghani A."/>
            <person name="Duret L."/>
            <person name="Fudal I."/>
            <person name="Goodwin S.B."/>
            <person name="Gout L."/>
            <person name="Glaser N."/>
            <person name="Linglin J."/>
            <person name="Kema G.H.J."/>
            <person name="Lapalu N."/>
            <person name="Lawrence C.B."/>
            <person name="May K."/>
            <person name="Meyer M."/>
            <person name="Ollivier B."/>
            <person name="Poulain J."/>
            <person name="Schoch C.L."/>
            <person name="Simon A."/>
            <person name="Spatafora J.W."/>
            <person name="Stachowiak A."/>
            <person name="Turgeon B.G."/>
            <person name="Tyler B.M."/>
            <person name="Vincent D."/>
            <person name="Weissenbach J."/>
            <person name="Amselem J."/>
            <person name="Quesneville H."/>
            <person name="Oliver R.P."/>
            <person name="Wincker P."/>
            <person name="Balesdent M.-H."/>
            <person name="Howlett B.J."/>
        </authorList>
    </citation>
    <scope>NUCLEOTIDE SEQUENCE [LARGE SCALE GENOMIC DNA]</scope>
    <source>
        <strain evidence="3">JN3 / isolate v23.1.3 / race Av1-4-5-6-7-8</strain>
    </source>
</reference>
<dbReference type="HOGENOM" id="CLU_1875806_0_0_1"/>
<feature type="compositionally biased region" description="Basic residues" evidence="1">
    <location>
        <begin position="43"/>
        <end position="55"/>
    </location>
</feature>
<name>E4ZJ02_LEPMJ</name>
<keyword evidence="3" id="KW-1185">Reference proteome</keyword>
<evidence type="ECO:0000313" key="2">
    <source>
        <dbReference type="EMBL" id="CBX91272.1"/>
    </source>
</evidence>
<dbReference type="EMBL" id="FP929072">
    <property type="protein sequence ID" value="CBX91272.1"/>
    <property type="molecule type" value="Genomic_DNA"/>
</dbReference>
<dbReference type="AlphaFoldDB" id="E4ZJ02"/>
<feature type="compositionally biased region" description="Basic and acidic residues" evidence="1">
    <location>
        <begin position="29"/>
        <end position="42"/>
    </location>
</feature>
<evidence type="ECO:0000256" key="1">
    <source>
        <dbReference type="SAM" id="MobiDB-lite"/>
    </source>
</evidence>
<protein>
    <submittedName>
        <fullName evidence="2">Predicted protein</fullName>
    </submittedName>
</protein>